<feature type="domain" description="DUF6443" evidence="1">
    <location>
        <begin position="87"/>
        <end position="192"/>
    </location>
</feature>
<organism evidence="2 3">
    <name type="scientific">Haliscomenobacter hydrossis (strain ATCC 27775 / DSM 1100 / LMG 10767 / O)</name>
    <dbReference type="NCBI Taxonomy" id="760192"/>
    <lineage>
        <taxon>Bacteria</taxon>
        <taxon>Pseudomonadati</taxon>
        <taxon>Bacteroidota</taxon>
        <taxon>Saprospiria</taxon>
        <taxon>Saprospirales</taxon>
        <taxon>Haliscomenobacteraceae</taxon>
        <taxon>Haliscomenobacter</taxon>
    </lineage>
</organism>
<evidence type="ECO:0000313" key="2">
    <source>
        <dbReference type="EMBL" id="AEE51741.1"/>
    </source>
</evidence>
<dbReference type="eggNOG" id="COG3209">
    <property type="taxonomic scope" value="Bacteria"/>
</dbReference>
<dbReference type="InterPro" id="IPR050708">
    <property type="entry name" value="T6SS_VgrG/RHS"/>
</dbReference>
<dbReference type="KEGG" id="hhy:Halhy_3891"/>
<reference evidence="2 3" key="1">
    <citation type="journal article" date="2011" name="Stand. Genomic Sci.">
        <title>Complete genome sequence of Haliscomenobacter hydrossis type strain (O).</title>
        <authorList>
            <consortium name="US DOE Joint Genome Institute (JGI-PGF)"/>
            <person name="Daligault H."/>
            <person name="Lapidus A."/>
            <person name="Zeytun A."/>
            <person name="Nolan M."/>
            <person name="Lucas S."/>
            <person name="Del Rio T.G."/>
            <person name="Tice H."/>
            <person name="Cheng J.F."/>
            <person name="Tapia R."/>
            <person name="Han C."/>
            <person name="Goodwin L."/>
            <person name="Pitluck S."/>
            <person name="Liolios K."/>
            <person name="Pagani I."/>
            <person name="Ivanova N."/>
            <person name="Huntemann M."/>
            <person name="Mavromatis K."/>
            <person name="Mikhailova N."/>
            <person name="Pati A."/>
            <person name="Chen A."/>
            <person name="Palaniappan K."/>
            <person name="Land M."/>
            <person name="Hauser L."/>
            <person name="Brambilla E.M."/>
            <person name="Rohde M."/>
            <person name="Verbarg S."/>
            <person name="Goker M."/>
            <person name="Bristow J."/>
            <person name="Eisen J.A."/>
            <person name="Markowitz V."/>
            <person name="Hugenholtz P."/>
            <person name="Kyrpides N.C."/>
            <person name="Klenk H.P."/>
            <person name="Woyke T."/>
        </authorList>
    </citation>
    <scope>NUCLEOTIDE SEQUENCE [LARGE SCALE GENOMIC DNA]</scope>
    <source>
        <strain evidence="3">ATCC 27775 / DSM 1100 / LMG 10767 / O</strain>
    </source>
</reference>
<proteinExistence type="predicted"/>
<sequence length="1179" mass="131990">MYEWGTNGLIKKRTYKDFIWEYFYHTGTRLVSSIKNIDGQSVNYTYDQLQRLKTASARGGNVVTTYDYAFRSSTYLYNTVKSTTILSSVGSSSLLTSKATAQLMDGLGRPIEDINIQHHPTKGQDGATYGAVDVVTHYMYDAQGRMHKQSLPFASPNTNGTYYAPPGGTKYTQSTFETSPLNRTLSVTPPDWYATTSAYGTNTANEVLIPGTTSSYFAAGTLFKTTITDPDNRVSITYTDKKGRLILKRQTDTGNTNPANTYYQYDKKDRVIRVMPPGVAAWTTDLVFAYQYDARDRMTRKKVPDMGSISMRYNNRDQLVFVQDSMQLGLSRCLGTKYDNYGRPIESGFVAGFPSDANATFTFDESLSKTWYDGKSSATDSLNLSTYPQYRGKVRKSETKVLGTSDWLYKVISYDTHGRASLIKGNNHLNLGVANAEVDSMIYDWADNTISQTRTHKPGTVGATGTFSINNGYRYDHAGRRIDFLTTIGGIGQHVAEYNYNHRDELIEKNLHANEISGVWSWLQSIDYSYNAQGWLTGINNWNTSATVNTPALCTPAMPNPASPSRSTYNEASDLFMLDLRYDQPEIGISGLTAAPAQKAGNISQIVYRVRGREASIVSYSYDYLSRLSTSTFHNYSDAGVISGTNNYNENLTYDLRGNIQTLQRTGFYQNGGTCTYGQIDNLTYSYKPNTNRLHKVLDGTTTAGDAKSRGFNGLLSTIDSSMTYDRNGNLNKNLHKNVSTITYNHLNLPAVITFTTGNTIELLYDAAGTKLRKTVKVGATVLYVQDYLPGGIEYRQAGTGVKRVESVFHAEGRYYNTNVDASNTIAWRKEYNFKDHLGNTRLVFTDRNANGIVDITGTASTSDVLQENHYYAFGLAFEGAWLQNDAAVRDNAYMYNGKELNSDFGLGMYAYGARWYDPSVGKFGSPDRFAEKYFSHSPFGYGMNNPVRFIDVNGDSIDVYAPNGAHLYTIDDGKKEASAIYFQNESMDQNGNTTYSNKIEFSYNDQEQDRPKALRGEYKFKVVSNEDIASAMKKSGVDQINESNLKYAYRQSRPIKVGSKYREGKMDFWGTVNLYEIQGDILYITNSALTGTMAYNGMDYGNYLWGQAMRRLGFEENTVLGGAHFNNAAFGRSDTSFDWQLLDAAADQRAIRSGYNHFNIRRMSLKEVLPDNTYGIKH</sequence>
<keyword evidence="3" id="KW-1185">Reference proteome</keyword>
<dbReference type="STRING" id="760192.Halhy_3891"/>
<evidence type="ECO:0000313" key="3">
    <source>
        <dbReference type="Proteomes" id="UP000008461"/>
    </source>
</evidence>
<gene>
    <name evidence="2" type="ordered locus">Halhy_3891</name>
</gene>
<name>F4L3A7_HALH1</name>
<dbReference type="InterPro" id="IPR022385">
    <property type="entry name" value="Rhs_assc_core"/>
</dbReference>
<dbReference type="InterPro" id="IPR045619">
    <property type="entry name" value="DUF6443"/>
</dbReference>
<protein>
    <submittedName>
        <fullName evidence="2">RHS repeat-associated core domain protein</fullName>
    </submittedName>
</protein>
<dbReference type="AlphaFoldDB" id="F4L3A7"/>
<dbReference type="Proteomes" id="UP000008461">
    <property type="component" value="Chromosome"/>
</dbReference>
<dbReference type="HOGENOM" id="CLU_004466_0_0_10"/>
<dbReference type="Pfam" id="PF20041">
    <property type="entry name" value="DUF6443"/>
    <property type="match status" value="1"/>
</dbReference>
<dbReference type="Gene3D" id="2.180.10.10">
    <property type="entry name" value="RHS repeat-associated core"/>
    <property type="match status" value="1"/>
</dbReference>
<dbReference type="EMBL" id="CP002691">
    <property type="protein sequence ID" value="AEE51741.1"/>
    <property type="molecule type" value="Genomic_DNA"/>
</dbReference>
<accession>F4L3A7</accession>
<dbReference type="PANTHER" id="PTHR32305">
    <property type="match status" value="1"/>
</dbReference>
<reference key="2">
    <citation type="submission" date="2011-04" db="EMBL/GenBank/DDBJ databases">
        <title>Complete sequence of chromosome of Haliscomenobacter hydrossis DSM 1100.</title>
        <authorList>
            <consortium name="US DOE Joint Genome Institute (JGI-PGF)"/>
            <person name="Lucas S."/>
            <person name="Han J."/>
            <person name="Lapidus A."/>
            <person name="Bruce D."/>
            <person name="Goodwin L."/>
            <person name="Pitluck S."/>
            <person name="Peters L."/>
            <person name="Kyrpides N."/>
            <person name="Mavromatis K."/>
            <person name="Ivanova N."/>
            <person name="Ovchinnikova G."/>
            <person name="Pagani I."/>
            <person name="Daligault H."/>
            <person name="Detter J.C."/>
            <person name="Han C."/>
            <person name="Land M."/>
            <person name="Hauser L."/>
            <person name="Markowitz V."/>
            <person name="Cheng J.-F."/>
            <person name="Hugenholtz P."/>
            <person name="Woyke T."/>
            <person name="Wu D."/>
            <person name="Verbarg S."/>
            <person name="Frueling A."/>
            <person name="Brambilla E."/>
            <person name="Klenk H.-P."/>
            <person name="Eisen J.A."/>
        </authorList>
    </citation>
    <scope>NUCLEOTIDE SEQUENCE</scope>
    <source>
        <strain>DSM 1100</strain>
    </source>
</reference>
<evidence type="ECO:0000259" key="1">
    <source>
        <dbReference type="Pfam" id="PF20041"/>
    </source>
</evidence>
<dbReference type="NCBIfam" id="TIGR03696">
    <property type="entry name" value="Rhs_assc_core"/>
    <property type="match status" value="1"/>
</dbReference>
<dbReference type="PANTHER" id="PTHR32305:SF15">
    <property type="entry name" value="PROTEIN RHSA-RELATED"/>
    <property type="match status" value="1"/>
</dbReference>